<dbReference type="OrthoDB" id="8604580at2"/>
<evidence type="ECO:0000313" key="3">
    <source>
        <dbReference type="Proteomes" id="UP000484015"/>
    </source>
</evidence>
<dbReference type="Proteomes" id="UP000484015">
    <property type="component" value="Unassembled WGS sequence"/>
</dbReference>
<proteinExistence type="predicted"/>
<keyword evidence="1" id="KW-1133">Transmembrane helix</keyword>
<evidence type="ECO:0000313" key="2">
    <source>
        <dbReference type="EMBL" id="MTW02941.1"/>
    </source>
</evidence>
<dbReference type="RefSeq" id="WP_155439335.1">
    <property type="nucleotide sequence ID" value="NZ_WNLA01000007.1"/>
</dbReference>
<keyword evidence="1" id="KW-0472">Membrane</keyword>
<keyword evidence="1" id="KW-0812">Transmembrane</keyword>
<reference evidence="2 3" key="1">
    <citation type="submission" date="2019-11" db="EMBL/GenBank/DDBJ databases">
        <title>Type strains purchased from KCTC, JCM and DSMZ.</title>
        <authorList>
            <person name="Lu H."/>
        </authorList>
    </citation>
    <scope>NUCLEOTIDE SEQUENCE [LARGE SCALE GENOMIC DNA]</scope>
    <source>
        <strain evidence="2 3">KCTC 42409</strain>
    </source>
</reference>
<accession>A0A6L6Q0S7</accession>
<name>A0A6L6Q0S7_9BURK</name>
<feature type="transmembrane region" description="Helical" evidence="1">
    <location>
        <begin position="12"/>
        <end position="31"/>
    </location>
</feature>
<evidence type="ECO:0000256" key="1">
    <source>
        <dbReference type="SAM" id="Phobius"/>
    </source>
</evidence>
<sequence>MDLHLIFDRAASVMTVVSFVTFMGIVLWAWARSNQPQFAQAAQLPFADGED</sequence>
<organism evidence="2 3">
    <name type="scientific">Pseudoduganella ginsengisoli</name>
    <dbReference type="NCBI Taxonomy" id="1462440"/>
    <lineage>
        <taxon>Bacteria</taxon>
        <taxon>Pseudomonadati</taxon>
        <taxon>Pseudomonadota</taxon>
        <taxon>Betaproteobacteria</taxon>
        <taxon>Burkholderiales</taxon>
        <taxon>Oxalobacteraceae</taxon>
        <taxon>Telluria group</taxon>
        <taxon>Pseudoduganella</taxon>
    </lineage>
</organism>
<gene>
    <name evidence="2" type="ORF">GM668_12685</name>
</gene>
<comment type="caution">
    <text evidence="2">The sequence shown here is derived from an EMBL/GenBank/DDBJ whole genome shotgun (WGS) entry which is preliminary data.</text>
</comment>
<dbReference type="EMBL" id="WNLA01000007">
    <property type="protein sequence ID" value="MTW02941.1"/>
    <property type="molecule type" value="Genomic_DNA"/>
</dbReference>
<dbReference type="AlphaFoldDB" id="A0A6L6Q0S7"/>
<protein>
    <submittedName>
        <fullName evidence="2">CcoQ/FixQ family Cbb3-type cytochrome c oxidase assembly chaperone</fullName>
    </submittedName>
</protein>
<keyword evidence="3" id="KW-1185">Reference proteome</keyword>
<dbReference type="InterPro" id="IPR008621">
    <property type="entry name" value="Cbb3-typ_cyt_oxidase_comp"/>
</dbReference>
<dbReference type="Pfam" id="PF05545">
    <property type="entry name" value="FixQ"/>
    <property type="match status" value="1"/>
</dbReference>